<dbReference type="PROSITE" id="PS00678">
    <property type="entry name" value="WD_REPEATS_1"/>
    <property type="match status" value="3"/>
</dbReference>
<evidence type="ECO:0000259" key="5">
    <source>
        <dbReference type="PROSITE" id="PS50837"/>
    </source>
</evidence>
<feature type="repeat" description="WD" evidence="3">
    <location>
        <begin position="871"/>
        <end position="912"/>
    </location>
</feature>
<name>A0A5N5QB75_9AGAM</name>
<dbReference type="Gene3D" id="3.40.50.300">
    <property type="entry name" value="P-loop containing nucleotide triphosphate hydrolases"/>
    <property type="match status" value="1"/>
</dbReference>
<evidence type="ECO:0000256" key="3">
    <source>
        <dbReference type="PROSITE-ProRule" id="PRU00221"/>
    </source>
</evidence>
<dbReference type="InterPro" id="IPR019775">
    <property type="entry name" value="WD40_repeat_CS"/>
</dbReference>
<feature type="repeat" description="WD" evidence="3">
    <location>
        <begin position="1086"/>
        <end position="1118"/>
    </location>
</feature>
<dbReference type="OrthoDB" id="538223at2759"/>
<dbReference type="SUPFAM" id="SSF50998">
    <property type="entry name" value="Quinoprotein alcohol dehydrogenase-like"/>
    <property type="match status" value="1"/>
</dbReference>
<protein>
    <recommendedName>
        <fullName evidence="5">NACHT domain-containing protein</fullName>
    </recommendedName>
</protein>
<evidence type="ECO:0000313" key="7">
    <source>
        <dbReference type="Proteomes" id="UP000383932"/>
    </source>
</evidence>
<feature type="compositionally biased region" description="Polar residues" evidence="4">
    <location>
        <begin position="76"/>
        <end position="100"/>
    </location>
</feature>
<evidence type="ECO:0000313" key="6">
    <source>
        <dbReference type="EMBL" id="KAB5588995.1"/>
    </source>
</evidence>
<feature type="domain" description="NACHT" evidence="5">
    <location>
        <begin position="293"/>
        <end position="438"/>
    </location>
</feature>
<dbReference type="CDD" id="cd00200">
    <property type="entry name" value="WD40"/>
    <property type="match status" value="2"/>
</dbReference>
<dbReference type="SMART" id="SM00320">
    <property type="entry name" value="WD40"/>
    <property type="match status" value="14"/>
</dbReference>
<feature type="repeat" description="WD" evidence="3">
    <location>
        <begin position="1386"/>
        <end position="1420"/>
    </location>
</feature>
<dbReference type="InterPro" id="IPR001680">
    <property type="entry name" value="WD40_rpt"/>
</dbReference>
<feature type="region of interest" description="Disordered" evidence="4">
    <location>
        <begin position="65"/>
        <end position="100"/>
    </location>
</feature>
<dbReference type="InterPro" id="IPR056884">
    <property type="entry name" value="NPHP3-like_N"/>
</dbReference>
<dbReference type="Pfam" id="PF24883">
    <property type="entry name" value="NPHP3_N"/>
    <property type="match status" value="1"/>
</dbReference>
<feature type="repeat" description="WD" evidence="3">
    <location>
        <begin position="914"/>
        <end position="955"/>
    </location>
</feature>
<dbReference type="InterPro" id="IPR015943">
    <property type="entry name" value="WD40/YVTN_repeat-like_dom_sf"/>
</dbReference>
<keyword evidence="2" id="KW-0677">Repeat</keyword>
<dbReference type="InterPro" id="IPR020472">
    <property type="entry name" value="WD40_PAC1"/>
</dbReference>
<dbReference type="InterPro" id="IPR011047">
    <property type="entry name" value="Quinoprotein_ADH-like_sf"/>
</dbReference>
<feature type="repeat" description="WD" evidence="3">
    <location>
        <begin position="957"/>
        <end position="998"/>
    </location>
</feature>
<dbReference type="GO" id="GO:0016226">
    <property type="term" value="P:iron-sulfur cluster assembly"/>
    <property type="evidence" value="ECO:0007669"/>
    <property type="project" value="TreeGrafter"/>
</dbReference>
<dbReference type="PROSITE" id="PS50082">
    <property type="entry name" value="WD_REPEATS_2"/>
    <property type="match status" value="12"/>
</dbReference>
<proteinExistence type="predicted"/>
<keyword evidence="7" id="KW-1185">Reference proteome</keyword>
<gene>
    <name evidence="6" type="ORF">CTheo_7566</name>
</gene>
<feature type="repeat" description="WD" evidence="3">
    <location>
        <begin position="1214"/>
        <end position="1255"/>
    </location>
</feature>
<organism evidence="6 7">
    <name type="scientific">Ceratobasidium theobromae</name>
    <dbReference type="NCBI Taxonomy" id="1582974"/>
    <lineage>
        <taxon>Eukaryota</taxon>
        <taxon>Fungi</taxon>
        <taxon>Dikarya</taxon>
        <taxon>Basidiomycota</taxon>
        <taxon>Agaricomycotina</taxon>
        <taxon>Agaricomycetes</taxon>
        <taxon>Cantharellales</taxon>
        <taxon>Ceratobasidiaceae</taxon>
        <taxon>Ceratobasidium</taxon>
    </lineage>
</organism>
<feature type="compositionally biased region" description="Basic and acidic residues" evidence="4">
    <location>
        <begin position="17"/>
        <end position="26"/>
    </location>
</feature>
<evidence type="ECO:0000256" key="1">
    <source>
        <dbReference type="ARBA" id="ARBA00022574"/>
    </source>
</evidence>
<sequence length="1513" mass="165811">MASPPVSPKQKRSVRGYLRDQYDKLVRSHSRSPSQQLIEPSSSTVSPVSPPLTTIAGFLAPPPDAQAAQLHHSHPDSQLSTARPENETETSPMSTSTNTMWTGLRSTFKDLRKVARPFPPLESAISSLIPCLGLLETAARNGKEYENIASELKNLGESLTQHIKEANSIRMSRCIANVAMGIEEQTNLINKKQCRGTGRRVLEASTDEEEIMTHYRKIESLFRRLQTDANLSTWSIANEHLANTRLEGLIPAKMANYDSKLSMEISRRTCTEGTRTAIIAGMDHWSLDSNAPDLYLMSGMAGTGKTTIACSFANRLEERKQLAASFFCTRTSPECRDASRIVPTIAYQLARYSTPFQSALCEVLGEDPDIGTKNIVKQFERLLKEPLLRVKEAIPENLVVVIDALDECDDRRSARLVLDLLFRFAPSLPLKFFLTSRPEPELYSKMIAQTPASRTILHLHEIEESLVQADIELYLKEELEPMSPTEDEIVQLATRSGNLFIYAATLVRYIEPYEGSIDPQRRLQSALSITPDSANKYAEVDGLYGAVLRAALERKRLGSEDAQDIRAVLWTVLCVREPISVDTLATLAGVNGAQRTLSVLQPLRSVVHVSETSGLVSILHASFPDFMFSEERSGSLFCDPVSQNQLLARRCFEIMRGQLRFNICNLESSFLPDAKVEGLENRIINAIPPTLMYACWYWADHLEVVTGPNELCDMLQEFLSIRLLFWIEVLSLKREAIQGLTILVKAKKWLRMEPLSSDLVRFVQDAHNFLTSYAANPVSRFTPHIYISSLALCPRSSLVYKQYHTCMRGLIGLKGPGLNRLETVALATWQIGPPVQSVSYSSDGSQLAFGCWDGTVGVRNAYDGSPIIGPFKGHSDIVWSVAFSSDGTQFVSGSTDHTIKVWNAQDGTLVGNPLQGHTGTVSSVAFSLDRRLIASCSTDKTVRIWNTSDSAPASGPLMGHKTWVWSVAFSPDGTRVASGSYDHTIRVWDIQNSTLAFDPLKGHTGTVWSVAFSPDGTRIVSGSADRTIRIWSAFTGSLIIGPLMGHTNQIYSVAFSPDSNYLVSSSRDRTVRIWSSENGNLVAGPLEGHTGVAWSAVFSPDGTRVVSGAGDGTIRVWNGSVGKPILDQDKGHTDGIFSVAPARNGAYIASSSITSTYVWDSQNATCHAGPFEGHAGPVWSVALSPDSKRLVSGSKDSTIRIWDVNTCALLAGPFKDHSDAIQYVTFSPDGAYIASGSSDRSVCVRDSSTGTLITPPFKGHTDTVLSISFSPTGDHIASGSGDRTIQVWSIHNGTLHTSPFLGHTDRVRSVAFSPCGQYIVSGSKDRTVRVWNAQKGTLIVDPLTGHTDMVRSVAFSPDGMCIASCSDDRTVRVWQTHSGTLMAGPFYGHISKATSVAFLPDGTHIVSGSLDSTIRIWDLSHLQGRLSSLKSSPAPLSSNSTRPTTPTSDWIVRDDGWIADHEGNLLVWASPEVIRCLLTPHCSSIISRFGMIEVDMSSALFGERWQECYISTL</sequence>
<feature type="repeat" description="WD" evidence="3">
    <location>
        <begin position="1343"/>
        <end position="1384"/>
    </location>
</feature>
<feature type="region of interest" description="Disordered" evidence="4">
    <location>
        <begin position="1"/>
        <end position="49"/>
    </location>
</feature>
<dbReference type="PROSITE" id="PS50837">
    <property type="entry name" value="NACHT"/>
    <property type="match status" value="1"/>
</dbReference>
<dbReference type="Proteomes" id="UP000383932">
    <property type="component" value="Unassembled WGS sequence"/>
</dbReference>
<dbReference type="PANTHER" id="PTHR19920:SF0">
    <property type="entry name" value="CYTOSOLIC IRON-SULFUR PROTEIN ASSEMBLY PROTEIN CIAO1-RELATED"/>
    <property type="match status" value="1"/>
</dbReference>
<dbReference type="InterPro" id="IPR007111">
    <property type="entry name" value="NACHT_NTPase"/>
</dbReference>
<dbReference type="SUPFAM" id="SSF82171">
    <property type="entry name" value="DPP6 N-terminal domain-like"/>
    <property type="match status" value="1"/>
</dbReference>
<feature type="repeat" description="WD" evidence="3">
    <location>
        <begin position="1043"/>
        <end position="1084"/>
    </location>
</feature>
<dbReference type="SUPFAM" id="SSF52540">
    <property type="entry name" value="P-loop containing nucleoside triphosphate hydrolases"/>
    <property type="match status" value="1"/>
</dbReference>
<accession>A0A5N5QB75</accession>
<evidence type="ECO:0000256" key="2">
    <source>
        <dbReference type="ARBA" id="ARBA00022737"/>
    </source>
</evidence>
<reference evidence="6 7" key="1">
    <citation type="journal article" date="2019" name="Fungal Biol. Biotechnol.">
        <title>Draft genome sequence of fastidious pathogen Ceratobasidium theobromae, which causes vascular-streak dieback in Theobroma cacao.</title>
        <authorList>
            <person name="Ali S.S."/>
            <person name="Asman A."/>
            <person name="Shao J."/>
            <person name="Firmansyah A.P."/>
            <person name="Susilo A.W."/>
            <person name="Rosmana A."/>
            <person name="McMahon P."/>
            <person name="Junaid M."/>
            <person name="Guest D."/>
            <person name="Kheng T.Y."/>
            <person name="Meinhardt L.W."/>
            <person name="Bailey B.A."/>
        </authorList>
    </citation>
    <scope>NUCLEOTIDE SEQUENCE [LARGE SCALE GENOMIC DNA]</scope>
    <source>
        <strain evidence="6 7">CT2</strain>
    </source>
</reference>
<dbReference type="EMBL" id="SSOP01000334">
    <property type="protein sequence ID" value="KAB5588995.1"/>
    <property type="molecule type" value="Genomic_DNA"/>
</dbReference>
<feature type="repeat" description="WD" evidence="3">
    <location>
        <begin position="1000"/>
        <end position="1041"/>
    </location>
</feature>
<dbReference type="PRINTS" id="PR00320">
    <property type="entry name" value="GPROTEINBRPT"/>
</dbReference>
<feature type="repeat" description="WD" evidence="3">
    <location>
        <begin position="1300"/>
        <end position="1341"/>
    </location>
</feature>
<dbReference type="GO" id="GO:0097361">
    <property type="term" value="C:cytosolic [4Fe-4S] assembly targeting complex"/>
    <property type="evidence" value="ECO:0007669"/>
    <property type="project" value="TreeGrafter"/>
</dbReference>
<keyword evidence="1 3" id="KW-0853">WD repeat</keyword>
<dbReference type="InterPro" id="IPR027417">
    <property type="entry name" value="P-loop_NTPase"/>
</dbReference>
<comment type="caution">
    <text evidence="6">The sequence shown here is derived from an EMBL/GenBank/DDBJ whole genome shotgun (WGS) entry which is preliminary data.</text>
</comment>
<dbReference type="PANTHER" id="PTHR19920">
    <property type="entry name" value="WD40 PROTEIN CIAO1"/>
    <property type="match status" value="1"/>
</dbReference>
<dbReference type="Gene3D" id="2.130.10.10">
    <property type="entry name" value="YVTN repeat-like/Quinoprotein amine dehydrogenase"/>
    <property type="match status" value="6"/>
</dbReference>
<feature type="repeat" description="WD" evidence="3">
    <location>
        <begin position="1171"/>
        <end position="1206"/>
    </location>
</feature>
<dbReference type="PROSITE" id="PS50294">
    <property type="entry name" value="WD_REPEATS_REGION"/>
    <property type="match status" value="12"/>
</dbReference>
<feature type="compositionally biased region" description="Low complexity" evidence="4">
    <location>
        <begin position="40"/>
        <end position="49"/>
    </location>
</feature>
<feature type="repeat" description="WD" evidence="3">
    <location>
        <begin position="1257"/>
        <end position="1298"/>
    </location>
</feature>
<evidence type="ECO:0000256" key="4">
    <source>
        <dbReference type="SAM" id="MobiDB-lite"/>
    </source>
</evidence>
<dbReference type="Pfam" id="PF00400">
    <property type="entry name" value="WD40"/>
    <property type="match status" value="13"/>
</dbReference>